<feature type="compositionally biased region" description="Gly residues" evidence="1">
    <location>
        <begin position="599"/>
        <end position="608"/>
    </location>
</feature>
<reference evidence="2" key="1">
    <citation type="submission" date="2023-02" db="EMBL/GenBank/DDBJ databases">
        <authorList>
            <person name="Palmer J.M."/>
        </authorList>
    </citation>
    <scope>NUCLEOTIDE SEQUENCE</scope>
    <source>
        <strain evidence="2">FW57</strain>
    </source>
</reference>
<keyword evidence="3" id="KW-1185">Reference proteome</keyword>
<feature type="region of interest" description="Disordered" evidence="1">
    <location>
        <begin position="358"/>
        <end position="407"/>
    </location>
</feature>
<feature type="compositionally biased region" description="Gly residues" evidence="1">
    <location>
        <begin position="687"/>
        <end position="697"/>
    </location>
</feature>
<feature type="compositionally biased region" description="Low complexity" evidence="1">
    <location>
        <begin position="609"/>
        <end position="625"/>
    </location>
</feature>
<feature type="compositionally biased region" description="Gly residues" evidence="1">
    <location>
        <begin position="626"/>
        <end position="636"/>
    </location>
</feature>
<feature type="region of interest" description="Disordered" evidence="1">
    <location>
        <begin position="280"/>
        <end position="313"/>
    </location>
</feature>
<evidence type="ECO:0000313" key="3">
    <source>
        <dbReference type="Proteomes" id="UP001197093"/>
    </source>
</evidence>
<proteinExistence type="predicted"/>
<feature type="compositionally biased region" description="Low complexity" evidence="1">
    <location>
        <begin position="363"/>
        <end position="398"/>
    </location>
</feature>
<feature type="region of interest" description="Disordered" evidence="1">
    <location>
        <begin position="587"/>
        <end position="642"/>
    </location>
</feature>
<dbReference type="Proteomes" id="UP001197093">
    <property type="component" value="Unassembled WGS sequence"/>
</dbReference>
<protein>
    <submittedName>
        <fullName evidence="2">Uncharacterized protein</fullName>
    </submittedName>
</protein>
<feature type="region of interest" description="Disordered" evidence="1">
    <location>
        <begin position="657"/>
        <end position="697"/>
    </location>
</feature>
<dbReference type="AlphaFoldDB" id="A0AAD4EXZ4"/>
<feature type="compositionally biased region" description="Gly residues" evidence="1">
    <location>
        <begin position="660"/>
        <end position="673"/>
    </location>
</feature>
<organism evidence="2 3">
    <name type="scientific">Staphylotrichum longicolle</name>
    <dbReference type="NCBI Taxonomy" id="669026"/>
    <lineage>
        <taxon>Eukaryota</taxon>
        <taxon>Fungi</taxon>
        <taxon>Dikarya</taxon>
        <taxon>Ascomycota</taxon>
        <taxon>Pezizomycotina</taxon>
        <taxon>Sordariomycetes</taxon>
        <taxon>Sordariomycetidae</taxon>
        <taxon>Sordariales</taxon>
        <taxon>Chaetomiaceae</taxon>
        <taxon>Staphylotrichum</taxon>
    </lineage>
</organism>
<dbReference type="EMBL" id="JAHCVI010000002">
    <property type="protein sequence ID" value="KAG7289646.1"/>
    <property type="molecule type" value="Genomic_DNA"/>
</dbReference>
<comment type="caution">
    <text evidence="2">The sequence shown here is derived from an EMBL/GenBank/DDBJ whole genome shotgun (WGS) entry which is preliminary data.</text>
</comment>
<evidence type="ECO:0000256" key="1">
    <source>
        <dbReference type="SAM" id="MobiDB-lite"/>
    </source>
</evidence>
<feature type="compositionally biased region" description="Low complexity" evidence="1">
    <location>
        <begin position="587"/>
        <end position="598"/>
    </location>
</feature>
<evidence type="ECO:0000313" key="2">
    <source>
        <dbReference type="EMBL" id="KAG7289646.1"/>
    </source>
</evidence>
<accession>A0AAD4EXZ4</accession>
<feature type="compositionally biased region" description="Low complexity" evidence="1">
    <location>
        <begin position="512"/>
        <end position="535"/>
    </location>
</feature>
<feature type="region of interest" description="Disordered" evidence="1">
    <location>
        <begin position="487"/>
        <end position="560"/>
    </location>
</feature>
<name>A0AAD4EXZ4_9PEZI</name>
<sequence>MADVVDPTGGFADRNNKHNNNQGIEPAFADNEQQKLANRAIDLTLDDRAESPTDAVMPMRRRTAAGALESNSPLQDEAVVLQQGPAPRSTDSPATNNQAANADGQSALLQAQAQDAIFPAAQDAQANGHGPPPPYRLSPTLIDMALESNLYKNVEHLMLDIDVDQPRECKAIEECDIAGGKNIGDVNWRKTMSHLFGRNKNCTRSIPDHVWMWLCRKHYQRARYRNTHEFNKSLAHMLQTQILRLIAWSNRNVDWGVPDKGVIHSWTVVARRREQLRLDDENRKRKENADEEESPDGLSEPSSPTNPDNGVIPQWLLDERGAEKTNEEILRIIMRISRELDDGVLTLFPDIEILPHHRRRRQAQGQAHQDQQAGHQVQDPHRSGPGSPAPAGSGSSSRPARRPPDYREAKRQHLNPDIQAHHNALPFHPNPRERLASIRPEYGMAPPRLPNPYTTRDGYYDPRVTYPGGGGGGGHARSYSLDSHPAAAFQGYGADPSTSNTNTASPYQQGGYPQATYHQQQQGYPQLQHPSSHGQQQHHQHHQQGGYTTTPTATPAGTPAAATAFANAPGFYEATAYWDGQQRVAYGQAAQQQQHRQQPGGGGGGGEHGYYQTNTNTTTAPTPAGIVGGVGVGTPGGTARHTRHLSMPAQRGDGFRRATGHGGGENQHGGGAKYPGMWHGGLPPPGGAGGAGSAGRG</sequence>
<feature type="region of interest" description="Disordered" evidence="1">
    <location>
        <begin position="1"/>
        <end position="25"/>
    </location>
</feature>
<feature type="compositionally biased region" description="Polar residues" evidence="1">
    <location>
        <begin position="496"/>
        <end position="508"/>
    </location>
</feature>
<gene>
    <name evidence="2" type="ORF">NEMBOFW57_006021</name>
</gene>
<feature type="compositionally biased region" description="Low complexity" evidence="1">
    <location>
        <begin position="543"/>
        <end position="560"/>
    </location>
</feature>